<dbReference type="PANTHER" id="PTHR42910">
    <property type="entry name" value="TRANSPORTER SCO4007-RELATED"/>
    <property type="match status" value="1"/>
</dbReference>
<evidence type="ECO:0000313" key="7">
    <source>
        <dbReference type="EMBL" id="MDA0159220.1"/>
    </source>
</evidence>
<feature type="transmembrane region" description="Helical" evidence="5">
    <location>
        <begin position="156"/>
        <end position="174"/>
    </location>
</feature>
<evidence type="ECO:0000256" key="2">
    <source>
        <dbReference type="ARBA" id="ARBA00022692"/>
    </source>
</evidence>
<evidence type="ECO:0000256" key="3">
    <source>
        <dbReference type="ARBA" id="ARBA00022989"/>
    </source>
</evidence>
<accession>A0A9X3MN78</accession>
<feature type="transmembrane region" description="Helical" evidence="5">
    <location>
        <begin position="128"/>
        <end position="150"/>
    </location>
</feature>
<dbReference type="EMBL" id="JAPDOD010000002">
    <property type="protein sequence ID" value="MDA0159220.1"/>
    <property type="molecule type" value="Genomic_DNA"/>
</dbReference>
<feature type="transmembrane region" description="Helical" evidence="5">
    <location>
        <begin position="212"/>
        <end position="232"/>
    </location>
</feature>
<proteinExistence type="predicted"/>
<organism evidence="7 8">
    <name type="scientific">Solirubrobacter ginsenosidimutans</name>
    <dbReference type="NCBI Taxonomy" id="490573"/>
    <lineage>
        <taxon>Bacteria</taxon>
        <taxon>Bacillati</taxon>
        <taxon>Actinomycetota</taxon>
        <taxon>Thermoleophilia</taxon>
        <taxon>Solirubrobacterales</taxon>
        <taxon>Solirubrobacteraceae</taxon>
        <taxon>Solirubrobacter</taxon>
    </lineage>
</organism>
<comment type="caution">
    <text evidence="7">The sequence shown here is derived from an EMBL/GenBank/DDBJ whole genome shotgun (WGS) entry which is preliminary data.</text>
</comment>
<dbReference type="AlphaFoldDB" id="A0A9X3MN78"/>
<dbReference type="SUPFAM" id="SSF103473">
    <property type="entry name" value="MFS general substrate transporter"/>
    <property type="match status" value="1"/>
</dbReference>
<keyword evidence="2 5" id="KW-0812">Transmembrane</keyword>
<evidence type="ECO:0000313" key="8">
    <source>
        <dbReference type="Proteomes" id="UP001149140"/>
    </source>
</evidence>
<feature type="transmembrane region" description="Helical" evidence="5">
    <location>
        <begin position="244"/>
        <end position="264"/>
    </location>
</feature>
<reference evidence="7" key="1">
    <citation type="submission" date="2022-10" db="EMBL/GenBank/DDBJ databases">
        <title>The WGS of Solirubrobacter ginsenosidimutans DSM 21036.</title>
        <authorList>
            <person name="Jiang Z."/>
        </authorList>
    </citation>
    <scope>NUCLEOTIDE SEQUENCE</scope>
    <source>
        <strain evidence="7">DSM 21036</strain>
    </source>
</reference>
<dbReference type="Proteomes" id="UP001149140">
    <property type="component" value="Unassembled WGS sequence"/>
</dbReference>
<feature type="domain" description="Major facilitator superfamily (MFS) profile" evidence="6">
    <location>
        <begin position="1"/>
        <end position="388"/>
    </location>
</feature>
<dbReference type="CDD" id="cd17324">
    <property type="entry name" value="MFS_NepI_like"/>
    <property type="match status" value="1"/>
</dbReference>
<dbReference type="RefSeq" id="WP_270037893.1">
    <property type="nucleotide sequence ID" value="NZ_JAPDOD010000002.1"/>
</dbReference>
<sequence>MSSRLVLLLAVACGATVANLYYAQPLLDTIAGALNVSSGTAGLLVTATQAGYVTGLVLIVPLGDLLQRRKLVSRLLVLDALALAVAAVSPSFGVLAAALAVVGVSSVAAQVLVPFASSLAAEDERGRVVGQVMSGLILGILLARTVSGFVAELGGWRAIYGLAAGAMLVLAVVLRRTLPVVKPPEGRLGYGGLLRSVGALIREEPVLRLRMVFGFLSMLTFSGFWTSIAFLLSGPDYGYSEAVIGLFSLAGLAGVAMAAVAGRVADAGHQLAGTRFAAAATLAGWGLLALAAHSLAALLIGIVILDLGVQATQILNQSVIFRLRPEARSRLNTAYMTCYFAGAVSGSAGASFAWEHGGWAAVSAAGAIGATLGLLATAVRVRVRSAST</sequence>
<feature type="transmembrane region" description="Helical" evidence="5">
    <location>
        <begin position="94"/>
        <end position="116"/>
    </location>
</feature>
<feature type="transmembrane region" description="Helical" evidence="5">
    <location>
        <begin position="360"/>
        <end position="379"/>
    </location>
</feature>
<dbReference type="PROSITE" id="PS50850">
    <property type="entry name" value="MFS"/>
    <property type="match status" value="1"/>
</dbReference>
<evidence type="ECO:0000256" key="1">
    <source>
        <dbReference type="ARBA" id="ARBA00004651"/>
    </source>
</evidence>
<dbReference type="InterPro" id="IPR011701">
    <property type="entry name" value="MFS"/>
</dbReference>
<keyword evidence="4 5" id="KW-0472">Membrane</keyword>
<name>A0A9X3MN78_9ACTN</name>
<comment type="subcellular location">
    <subcellularLocation>
        <location evidence="1">Cell membrane</location>
        <topology evidence="1">Multi-pass membrane protein</topology>
    </subcellularLocation>
</comment>
<evidence type="ECO:0000256" key="5">
    <source>
        <dbReference type="SAM" id="Phobius"/>
    </source>
</evidence>
<feature type="transmembrane region" description="Helical" evidence="5">
    <location>
        <begin position="71"/>
        <end position="88"/>
    </location>
</feature>
<protein>
    <submittedName>
        <fullName evidence="7">MFS transporter</fullName>
    </submittedName>
</protein>
<gene>
    <name evidence="7" type="ORF">OM076_02995</name>
</gene>
<dbReference type="Pfam" id="PF07690">
    <property type="entry name" value="MFS_1"/>
    <property type="match status" value="1"/>
</dbReference>
<dbReference type="GO" id="GO:0022857">
    <property type="term" value="F:transmembrane transporter activity"/>
    <property type="evidence" value="ECO:0007669"/>
    <property type="project" value="InterPro"/>
</dbReference>
<dbReference type="InterPro" id="IPR020846">
    <property type="entry name" value="MFS_dom"/>
</dbReference>
<keyword evidence="8" id="KW-1185">Reference proteome</keyword>
<dbReference type="InterPro" id="IPR036259">
    <property type="entry name" value="MFS_trans_sf"/>
</dbReference>
<dbReference type="Gene3D" id="1.20.1250.20">
    <property type="entry name" value="MFS general substrate transporter like domains"/>
    <property type="match status" value="1"/>
</dbReference>
<feature type="transmembrane region" description="Helical" evidence="5">
    <location>
        <begin position="36"/>
        <end position="59"/>
    </location>
</feature>
<evidence type="ECO:0000259" key="6">
    <source>
        <dbReference type="PROSITE" id="PS50850"/>
    </source>
</evidence>
<keyword evidence="3 5" id="KW-1133">Transmembrane helix</keyword>
<dbReference type="GO" id="GO:0005886">
    <property type="term" value="C:plasma membrane"/>
    <property type="evidence" value="ECO:0007669"/>
    <property type="project" value="UniProtKB-SubCell"/>
</dbReference>
<evidence type="ECO:0000256" key="4">
    <source>
        <dbReference type="ARBA" id="ARBA00023136"/>
    </source>
</evidence>
<dbReference type="PANTHER" id="PTHR42910:SF1">
    <property type="entry name" value="MAJOR FACILITATOR SUPERFAMILY (MFS) PROFILE DOMAIN-CONTAINING PROTEIN"/>
    <property type="match status" value="1"/>
</dbReference>